<dbReference type="GO" id="GO:0006751">
    <property type="term" value="P:glutathione catabolic process"/>
    <property type="evidence" value="ECO:0007669"/>
    <property type="project" value="TreeGrafter"/>
</dbReference>
<dbReference type="PANTHER" id="PTHR43187:SF1">
    <property type="entry name" value="GLUTAMINE AMIDOTRANSFERASE DUG3-RELATED"/>
    <property type="match status" value="1"/>
</dbReference>
<dbReference type="PANTHER" id="PTHR43187">
    <property type="entry name" value="GLUTAMINE AMIDOTRANSFERASE DUG3-RELATED"/>
    <property type="match status" value="1"/>
</dbReference>
<dbReference type="AlphaFoldDB" id="A0AAF0DUL3"/>
<organism evidence="3 4">
    <name type="scientific">Malassezia brasiliensis</name>
    <dbReference type="NCBI Taxonomy" id="1821822"/>
    <lineage>
        <taxon>Eukaryota</taxon>
        <taxon>Fungi</taxon>
        <taxon>Dikarya</taxon>
        <taxon>Basidiomycota</taxon>
        <taxon>Ustilaginomycotina</taxon>
        <taxon>Malasseziomycetes</taxon>
        <taxon>Malasseziales</taxon>
        <taxon>Malasseziaceae</taxon>
        <taxon>Malassezia</taxon>
    </lineage>
</organism>
<accession>A0AAF0DUL3</accession>
<dbReference type="InterPro" id="IPR026869">
    <property type="entry name" value="EgtC-like"/>
</dbReference>
<feature type="region of interest" description="Disordered" evidence="2">
    <location>
        <begin position="267"/>
        <end position="296"/>
    </location>
</feature>
<evidence type="ECO:0000313" key="4">
    <source>
        <dbReference type="Proteomes" id="UP001216638"/>
    </source>
</evidence>
<dbReference type="Proteomes" id="UP001216638">
    <property type="component" value="Chromosome 3"/>
</dbReference>
<sequence length="296" mass="33330">MNRPINGDGFGVGWYDSTWDSELGEAPCIFTSVTPAWNNVNLHRIAEKIKSPLVLMHNGQISQFSKIKRRVLAALPEPLFLWPQGHTDSEFAFALFLSHLGNPESMDEFSYLELKDAMLKTIQNLNQWSQEANIQEPSLMNFCVTDGKSIVCTRYVSSKVDEAASLYFSTGTSFYEHSEGAYRMVKADRRQKIVVVASEPLTFEKADWMEIESNTILCITPNMNVLQYPIIDEYHTPRTNAPARNPDFAMRAGFHSNAHIPPELREELPTETASFSSDATHASDFPLETCTRPVAA</sequence>
<protein>
    <submittedName>
        <fullName evidence="3">Glutamine amidotransferase subunit</fullName>
    </submittedName>
</protein>
<reference evidence="3" key="1">
    <citation type="submission" date="2023-03" db="EMBL/GenBank/DDBJ databases">
        <title>Mating type loci evolution in Malassezia.</title>
        <authorList>
            <person name="Coelho M.A."/>
        </authorList>
    </citation>
    <scope>NUCLEOTIDE SEQUENCE</scope>
    <source>
        <strain evidence="3">CBS 14135</strain>
    </source>
</reference>
<dbReference type="GO" id="GO:0005737">
    <property type="term" value="C:cytoplasm"/>
    <property type="evidence" value="ECO:0007669"/>
    <property type="project" value="TreeGrafter"/>
</dbReference>
<gene>
    <name evidence="3" type="primary">DUG3</name>
    <name evidence="3" type="ORF">MBRA1_002707</name>
</gene>
<evidence type="ECO:0000256" key="1">
    <source>
        <dbReference type="ARBA" id="ARBA00022962"/>
    </source>
</evidence>
<dbReference type="Pfam" id="PF13230">
    <property type="entry name" value="GATase_4"/>
    <property type="match status" value="1"/>
</dbReference>
<dbReference type="GO" id="GO:0061672">
    <property type="term" value="C:glutathione hydrolase complex"/>
    <property type="evidence" value="ECO:0007669"/>
    <property type="project" value="TreeGrafter"/>
</dbReference>
<evidence type="ECO:0000313" key="3">
    <source>
        <dbReference type="EMBL" id="WFC96051.1"/>
    </source>
</evidence>
<dbReference type="SUPFAM" id="SSF56235">
    <property type="entry name" value="N-terminal nucleophile aminohydrolases (Ntn hydrolases)"/>
    <property type="match status" value="1"/>
</dbReference>
<evidence type="ECO:0000256" key="2">
    <source>
        <dbReference type="SAM" id="MobiDB-lite"/>
    </source>
</evidence>
<dbReference type="GO" id="GO:0008242">
    <property type="term" value="F:omega peptidase activity"/>
    <property type="evidence" value="ECO:0007669"/>
    <property type="project" value="TreeGrafter"/>
</dbReference>
<keyword evidence="4" id="KW-1185">Reference proteome</keyword>
<dbReference type="EMBL" id="CP119953">
    <property type="protein sequence ID" value="WFC96051.1"/>
    <property type="molecule type" value="Genomic_DNA"/>
</dbReference>
<proteinExistence type="predicted"/>
<keyword evidence="1 3" id="KW-0315">Glutamine amidotransferase</keyword>
<dbReference type="InterPro" id="IPR029055">
    <property type="entry name" value="Ntn_hydrolases_N"/>
</dbReference>
<dbReference type="Gene3D" id="3.60.20.10">
    <property type="entry name" value="Glutamine Phosphoribosylpyrophosphate, subunit 1, domain 1"/>
    <property type="match status" value="2"/>
</dbReference>
<dbReference type="CDD" id="cd01908">
    <property type="entry name" value="YafJ"/>
    <property type="match status" value="1"/>
</dbReference>
<name>A0AAF0DUL3_9BASI</name>
<dbReference type="InterPro" id="IPR052373">
    <property type="entry name" value="Gamma-glu_amide_hydrolase"/>
</dbReference>